<evidence type="ECO:0000313" key="2">
    <source>
        <dbReference type="Proteomes" id="UP000269396"/>
    </source>
</evidence>
<dbReference type="AlphaFoldDB" id="A0A183PRE3"/>
<reference evidence="1 2" key="1">
    <citation type="submission" date="2018-11" db="EMBL/GenBank/DDBJ databases">
        <authorList>
            <consortium name="Pathogen Informatics"/>
        </authorList>
    </citation>
    <scope>NUCLEOTIDE SEQUENCE [LARGE SCALE GENOMIC DNA]</scope>
    <source>
        <strain>Denwood</strain>
        <strain evidence="2">Zambia</strain>
    </source>
</reference>
<sequence length="189" mass="21583">MAVRVITDLQHITEIMQSVIQNNSDPHYVPIKGESRIQSIDNSTELTTLNYLESNNKIHSTSLPNSIKTLFQFDANPIKTSRYSIKKQIKTNKIIYFNPPHNLWLPSANIPSSNYQRKVIWTFNSNSDNILKYICTYGRKRSTSNSDACLQDIDDDNGHHSHKEHASCNSPSPPMYASLQINLFQTTEV</sequence>
<keyword evidence="2" id="KW-1185">Reference proteome</keyword>
<dbReference type="EMBL" id="UZAL01037923">
    <property type="protein sequence ID" value="VDP72724.1"/>
    <property type="molecule type" value="Genomic_DNA"/>
</dbReference>
<organism evidence="1 2">
    <name type="scientific">Schistosoma mattheei</name>
    <dbReference type="NCBI Taxonomy" id="31246"/>
    <lineage>
        <taxon>Eukaryota</taxon>
        <taxon>Metazoa</taxon>
        <taxon>Spiralia</taxon>
        <taxon>Lophotrochozoa</taxon>
        <taxon>Platyhelminthes</taxon>
        <taxon>Trematoda</taxon>
        <taxon>Digenea</taxon>
        <taxon>Strigeidida</taxon>
        <taxon>Schistosomatoidea</taxon>
        <taxon>Schistosomatidae</taxon>
        <taxon>Schistosoma</taxon>
    </lineage>
</organism>
<protein>
    <submittedName>
        <fullName evidence="1">Uncharacterized protein</fullName>
    </submittedName>
</protein>
<evidence type="ECO:0000313" key="1">
    <source>
        <dbReference type="EMBL" id="VDP72724.1"/>
    </source>
</evidence>
<dbReference type="Proteomes" id="UP000269396">
    <property type="component" value="Unassembled WGS sequence"/>
</dbReference>
<proteinExistence type="predicted"/>
<accession>A0A183PRE3</accession>
<gene>
    <name evidence="1" type="ORF">SMTD_LOCUS16929</name>
</gene>
<name>A0A183PRE3_9TREM</name>
<dbReference type="STRING" id="31246.A0A183PRE3"/>